<keyword evidence="3" id="KW-1185">Reference proteome</keyword>
<keyword evidence="1" id="KW-0732">Signal</keyword>
<protein>
    <submittedName>
        <fullName evidence="2">Uncharacterized protein</fullName>
    </submittedName>
</protein>
<evidence type="ECO:0000313" key="3">
    <source>
        <dbReference type="Proteomes" id="UP000516404"/>
    </source>
</evidence>
<reference evidence="2 3" key="1">
    <citation type="submission" date="2020-09" db="EMBL/GenBank/DDBJ databases">
        <title>Investigation of environmental microbes.</title>
        <authorList>
            <person name="Ou Y."/>
            <person name="Kang Q."/>
        </authorList>
    </citation>
    <scope>NUCLEOTIDE SEQUENCE [LARGE SCALE GENOMIC DNA]</scope>
    <source>
        <strain evidence="2 3">KJZ-14</strain>
    </source>
</reference>
<evidence type="ECO:0000256" key="1">
    <source>
        <dbReference type="SAM" id="SignalP"/>
    </source>
</evidence>
<organism evidence="2 3">
    <name type="scientific">Rothia terrae</name>
    <dbReference type="NCBI Taxonomy" id="396015"/>
    <lineage>
        <taxon>Bacteria</taxon>
        <taxon>Bacillati</taxon>
        <taxon>Actinomycetota</taxon>
        <taxon>Actinomycetes</taxon>
        <taxon>Micrococcales</taxon>
        <taxon>Micrococcaceae</taxon>
        <taxon>Rothia</taxon>
    </lineage>
</organism>
<name>A0A7H2BC56_9MICC</name>
<proteinExistence type="predicted"/>
<gene>
    <name evidence="2" type="ORF">IDM49_08370</name>
</gene>
<feature type="chain" id="PRO_5028883414" evidence="1">
    <location>
        <begin position="30"/>
        <end position="588"/>
    </location>
</feature>
<accession>A0A7H2BC56</accession>
<dbReference type="Proteomes" id="UP000516404">
    <property type="component" value="Chromosome"/>
</dbReference>
<evidence type="ECO:0000313" key="2">
    <source>
        <dbReference type="EMBL" id="QNV37252.1"/>
    </source>
</evidence>
<dbReference type="RefSeq" id="WP_190724173.1">
    <property type="nucleotide sequence ID" value="NZ_CP061539.1"/>
</dbReference>
<sequence length="588" mass="63872">MRNKNTFFASATAALAAASSLGLMPAASAADIYMNPNAAITKQWQKNSATYGKPLAKEVCVTGAGCAQQFENAVITWSRNTGVKVLSGAERAQAYVDVGGVKTLGALESDAWNNSFCGPSVTTFNGSNSSRWLLVVDEGKASVGSKIDLNSDAGKKWLAERAQTKQCFDAVAETPTPTQTDSVVTPAPEMIIDGVDWTHSMTNRGQQSRWLVREGKTYVIATDDETNILPSATAYEVPWMGVASNATNLWQNPSPSVEFTAGSNNQFAIIGYPVADAVWDGDTAVQEFKYGTVSWTQGKEPTVRLNVEGAQRLIDLETYFPDIKLEKKDDRFYVAERQYGYENKGFSEYYVFDTQSGNMAHLSHAIYENYMASPEKFGAIDSSFTNPNNSYHSASFKLNDSQSISMVDAGTSAFYTVFYTVETTTTAADGTQHTETSGKHMASTWVPQDPATVDWSQAYYEPRQGALVYTDELSVLIVKANADGTAPAEGAPVYRSHLLGAQKSLQTIGTWTQYAEWANGYWGGEATDATALGLPIADPVLTSKDGVSYETQQFEGGTITWRMLSEDYANVDQATITLNEIGQARLGQ</sequence>
<dbReference type="GeneID" id="96624254"/>
<feature type="signal peptide" evidence="1">
    <location>
        <begin position="1"/>
        <end position="29"/>
    </location>
</feature>
<dbReference type="KEGG" id="rter:IDM49_08370"/>
<dbReference type="EMBL" id="CP061539">
    <property type="protein sequence ID" value="QNV37252.1"/>
    <property type="molecule type" value="Genomic_DNA"/>
</dbReference>
<dbReference type="Pfam" id="PF08310">
    <property type="entry name" value="LGFP"/>
    <property type="match status" value="1"/>
</dbReference>
<dbReference type="AlphaFoldDB" id="A0A7H2BC56"/>
<dbReference type="InterPro" id="IPR013207">
    <property type="entry name" value="LGFP"/>
</dbReference>